<dbReference type="SUPFAM" id="SSF53649">
    <property type="entry name" value="Alkaline phosphatase-like"/>
    <property type="match status" value="1"/>
</dbReference>
<dbReference type="PANTHER" id="PTHR31637:SF0">
    <property type="entry name" value="2,3-BISPHOSPHOGLYCERATE-INDEPENDENT PHOSPHOGLYCERATE MUTASE"/>
    <property type="match status" value="1"/>
</dbReference>
<dbReference type="InterPro" id="IPR005995">
    <property type="entry name" value="Pgm_bpd_ind"/>
</dbReference>
<dbReference type="InterPro" id="IPR006124">
    <property type="entry name" value="Metalloenzyme"/>
</dbReference>
<evidence type="ECO:0000259" key="1">
    <source>
        <dbReference type="Pfam" id="PF01676"/>
    </source>
</evidence>
<evidence type="ECO:0000313" key="2">
    <source>
        <dbReference type="EMBL" id="MCA9374912.1"/>
    </source>
</evidence>
<sequence>VVDQCIDRLVKRFVSHGGIVILTADHGNVEEVIKLDSGEIDTEHSLNPVPFVIVSSALQGKTLRFGSLSDIAPTILQLMNITQPDGMSGISLFSK</sequence>
<feature type="domain" description="Metalloenzyme" evidence="1">
    <location>
        <begin position="2"/>
        <end position="81"/>
    </location>
</feature>
<dbReference type="Gene3D" id="3.40.720.10">
    <property type="entry name" value="Alkaline Phosphatase, subunit A"/>
    <property type="match status" value="1"/>
</dbReference>
<dbReference type="GO" id="GO:0006007">
    <property type="term" value="P:glucose catabolic process"/>
    <property type="evidence" value="ECO:0007669"/>
    <property type="project" value="InterPro"/>
</dbReference>
<dbReference type="InterPro" id="IPR017850">
    <property type="entry name" value="Alkaline_phosphatase_core_sf"/>
</dbReference>
<proteinExistence type="predicted"/>
<dbReference type="GO" id="GO:0016787">
    <property type="term" value="F:hydrolase activity"/>
    <property type="evidence" value="ECO:0007669"/>
    <property type="project" value="UniProtKB-KW"/>
</dbReference>
<keyword evidence="2" id="KW-0378">Hydrolase</keyword>
<dbReference type="Proteomes" id="UP000748332">
    <property type="component" value="Unassembled WGS sequence"/>
</dbReference>
<dbReference type="EMBL" id="JAGQLM010000044">
    <property type="protein sequence ID" value="MCA9374912.1"/>
    <property type="molecule type" value="Genomic_DNA"/>
</dbReference>
<feature type="non-terminal residue" evidence="2">
    <location>
        <position position="1"/>
    </location>
</feature>
<reference evidence="2" key="2">
    <citation type="journal article" date="2021" name="Microbiome">
        <title>Successional dynamics and alternative stable states in a saline activated sludge microbial community over 9 years.</title>
        <authorList>
            <person name="Wang Y."/>
            <person name="Ye J."/>
            <person name="Ju F."/>
            <person name="Liu L."/>
            <person name="Boyd J.A."/>
            <person name="Deng Y."/>
            <person name="Parks D.H."/>
            <person name="Jiang X."/>
            <person name="Yin X."/>
            <person name="Woodcroft B.J."/>
            <person name="Tyson G.W."/>
            <person name="Hugenholtz P."/>
            <person name="Polz M.F."/>
            <person name="Zhang T."/>
        </authorList>
    </citation>
    <scope>NUCLEOTIDE SEQUENCE</scope>
    <source>
        <strain evidence="2">HKST-UBA16</strain>
    </source>
</reference>
<dbReference type="AlphaFoldDB" id="A0A955KUS1"/>
<dbReference type="GO" id="GO:0004619">
    <property type="term" value="F:phosphoglycerate mutase activity"/>
    <property type="evidence" value="ECO:0007669"/>
    <property type="project" value="InterPro"/>
</dbReference>
<reference evidence="2" key="1">
    <citation type="submission" date="2020-04" db="EMBL/GenBank/DDBJ databases">
        <authorList>
            <person name="Zhang T."/>
        </authorList>
    </citation>
    <scope>NUCLEOTIDE SEQUENCE</scope>
    <source>
        <strain evidence="2">HKST-UBA16</strain>
    </source>
</reference>
<dbReference type="Pfam" id="PF01676">
    <property type="entry name" value="Metalloenzyme"/>
    <property type="match status" value="1"/>
</dbReference>
<organism evidence="2 3">
    <name type="scientific">Candidatus Dojkabacteria bacterium</name>
    <dbReference type="NCBI Taxonomy" id="2099670"/>
    <lineage>
        <taxon>Bacteria</taxon>
        <taxon>Candidatus Dojkabacteria</taxon>
    </lineage>
</organism>
<accession>A0A955KUS1</accession>
<evidence type="ECO:0000313" key="3">
    <source>
        <dbReference type="Proteomes" id="UP000748332"/>
    </source>
</evidence>
<dbReference type="GO" id="GO:0030145">
    <property type="term" value="F:manganese ion binding"/>
    <property type="evidence" value="ECO:0007669"/>
    <property type="project" value="TreeGrafter"/>
</dbReference>
<comment type="caution">
    <text evidence="2">The sequence shown here is derived from an EMBL/GenBank/DDBJ whole genome shotgun (WGS) entry which is preliminary data.</text>
</comment>
<gene>
    <name evidence="2" type="ORF">KC622_01120</name>
</gene>
<dbReference type="PANTHER" id="PTHR31637">
    <property type="entry name" value="2,3-BISPHOSPHOGLYCERATE-INDEPENDENT PHOSPHOGLYCERATE MUTASE"/>
    <property type="match status" value="1"/>
</dbReference>
<name>A0A955KUS1_9BACT</name>
<protein>
    <submittedName>
        <fullName evidence="2">Sulfatase-like hydrolase/transferase</fullName>
    </submittedName>
</protein>